<dbReference type="AlphaFoldDB" id="A0A430AT21"/>
<evidence type="ECO:0000259" key="3">
    <source>
        <dbReference type="PROSITE" id="PS51186"/>
    </source>
</evidence>
<keyword evidence="1" id="KW-0808">Transferase</keyword>
<evidence type="ECO:0000313" key="5">
    <source>
        <dbReference type="Proteomes" id="UP000286773"/>
    </source>
</evidence>
<dbReference type="PROSITE" id="PS51186">
    <property type="entry name" value="GNAT"/>
    <property type="match status" value="1"/>
</dbReference>
<evidence type="ECO:0000256" key="2">
    <source>
        <dbReference type="ARBA" id="ARBA00023315"/>
    </source>
</evidence>
<proteinExistence type="predicted"/>
<reference evidence="4 5" key="1">
    <citation type="submission" date="2017-05" db="EMBL/GenBank/DDBJ databases">
        <title>Vagococcus spp. assemblies.</title>
        <authorList>
            <person name="Gulvik C.A."/>
        </authorList>
    </citation>
    <scope>NUCLEOTIDE SEQUENCE [LARGE SCALE GENOMIC DNA]</scope>
    <source>
        <strain evidence="4 5">LMG 24798</strain>
    </source>
</reference>
<comment type="caution">
    <text evidence="4">The sequence shown here is derived from an EMBL/GenBank/DDBJ whole genome shotgun (WGS) entry which is preliminary data.</text>
</comment>
<organism evidence="4 5">
    <name type="scientific">Vagococcus acidifermentans</name>
    <dbReference type="NCBI Taxonomy" id="564710"/>
    <lineage>
        <taxon>Bacteria</taxon>
        <taxon>Bacillati</taxon>
        <taxon>Bacillota</taxon>
        <taxon>Bacilli</taxon>
        <taxon>Lactobacillales</taxon>
        <taxon>Enterococcaceae</taxon>
        <taxon>Vagococcus</taxon>
    </lineage>
</organism>
<dbReference type="InterPro" id="IPR000182">
    <property type="entry name" value="GNAT_dom"/>
</dbReference>
<sequence>MIRLATPADAEEAVDLLTIVLRDMELPILTQLPEEQLRDMLIEAFHSTKTYRYGFKNALVNELDGKVAGIAFGYSANDEPIIDDVFNTILKSQSVPEHYRLFNEPEVYENEWYLDTLVTSANFRGKGVATRLLQTLPDLANQAGHDKIGLNVDQINHHARSLYVNKGFSKVGELTISNHLYDHMQKSC</sequence>
<dbReference type="RefSeq" id="WP_126813969.1">
    <property type="nucleotide sequence ID" value="NZ_NGKC01000009.1"/>
</dbReference>
<name>A0A430AT21_9ENTE</name>
<protein>
    <recommendedName>
        <fullName evidence="3">N-acetyltransferase domain-containing protein</fullName>
    </recommendedName>
</protein>
<dbReference type="PANTHER" id="PTHR43420">
    <property type="entry name" value="ACETYLTRANSFERASE"/>
    <property type="match status" value="1"/>
</dbReference>
<dbReference type="EMBL" id="NGKC01000009">
    <property type="protein sequence ID" value="RSU11208.1"/>
    <property type="molecule type" value="Genomic_DNA"/>
</dbReference>
<keyword evidence="2" id="KW-0012">Acyltransferase</keyword>
<dbReference type="InterPro" id="IPR016181">
    <property type="entry name" value="Acyl_CoA_acyltransferase"/>
</dbReference>
<gene>
    <name evidence="4" type="ORF">CBF27_08915</name>
</gene>
<dbReference type="InterPro" id="IPR050680">
    <property type="entry name" value="YpeA/RimI_acetyltransf"/>
</dbReference>
<dbReference type="OrthoDB" id="5319888at2"/>
<dbReference type="GO" id="GO:0016747">
    <property type="term" value="F:acyltransferase activity, transferring groups other than amino-acyl groups"/>
    <property type="evidence" value="ECO:0007669"/>
    <property type="project" value="InterPro"/>
</dbReference>
<evidence type="ECO:0000256" key="1">
    <source>
        <dbReference type="ARBA" id="ARBA00022679"/>
    </source>
</evidence>
<accession>A0A430AT21</accession>
<dbReference type="PANTHER" id="PTHR43420:SF52">
    <property type="entry name" value="N-ACETYLTRANSFERASE YODP"/>
    <property type="match status" value="1"/>
</dbReference>
<dbReference type="Gene3D" id="3.40.630.30">
    <property type="match status" value="1"/>
</dbReference>
<dbReference type="Pfam" id="PF00583">
    <property type="entry name" value="Acetyltransf_1"/>
    <property type="match status" value="1"/>
</dbReference>
<dbReference type="SUPFAM" id="SSF55729">
    <property type="entry name" value="Acyl-CoA N-acyltransferases (Nat)"/>
    <property type="match status" value="1"/>
</dbReference>
<feature type="domain" description="N-acetyltransferase" evidence="3">
    <location>
        <begin position="1"/>
        <end position="188"/>
    </location>
</feature>
<dbReference type="CDD" id="cd04301">
    <property type="entry name" value="NAT_SF"/>
    <property type="match status" value="1"/>
</dbReference>
<dbReference type="Proteomes" id="UP000286773">
    <property type="component" value="Unassembled WGS sequence"/>
</dbReference>
<evidence type="ECO:0000313" key="4">
    <source>
        <dbReference type="EMBL" id="RSU11208.1"/>
    </source>
</evidence>
<keyword evidence="5" id="KW-1185">Reference proteome</keyword>